<protein>
    <submittedName>
        <fullName evidence="1">Uncharacterized protein</fullName>
    </submittedName>
</protein>
<dbReference type="AlphaFoldDB" id="A0A4C1U1F7"/>
<proteinExistence type="predicted"/>
<evidence type="ECO:0000313" key="1">
    <source>
        <dbReference type="EMBL" id="GBP20068.1"/>
    </source>
</evidence>
<dbReference type="EMBL" id="BGZK01000114">
    <property type="protein sequence ID" value="GBP20068.1"/>
    <property type="molecule type" value="Genomic_DNA"/>
</dbReference>
<keyword evidence="2" id="KW-1185">Reference proteome</keyword>
<dbReference type="Proteomes" id="UP000299102">
    <property type="component" value="Unassembled WGS sequence"/>
</dbReference>
<evidence type="ECO:0000313" key="2">
    <source>
        <dbReference type="Proteomes" id="UP000299102"/>
    </source>
</evidence>
<name>A0A4C1U1F7_EUMVA</name>
<organism evidence="1 2">
    <name type="scientific">Eumeta variegata</name>
    <name type="common">Bagworm moth</name>
    <name type="synonym">Eumeta japonica</name>
    <dbReference type="NCBI Taxonomy" id="151549"/>
    <lineage>
        <taxon>Eukaryota</taxon>
        <taxon>Metazoa</taxon>
        <taxon>Ecdysozoa</taxon>
        <taxon>Arthropoda</taxon>
        <taxon>Hexapoda</taxon>
        <taxon>Insecta</taxon>
        <taxon>Pterygota</taxon>
        <taxon>Neoptera</taxon>
        <taxon>Endopterygota</taxon>
        <taxon>Lepidoptera</taxon>
        <taxon>Glossata</taxon>
        <taxon>Ditrysia</taxon>
        <taxon>Tineoidea</taxon>
        <taxon>Psychidae</taxon>
        <taxon>Oiketicinae</taxon>
        <taxon>Eumeta</taxon>
    </lineage>
</organism>
<sequence>MNIHCPRLNSLNQLYTAVFDGALSTKVEDSLPFRLRIGRPLHYVRLNRRFLFDTFHLLHVHVHRLHYPLRIRNEVGGWVLLSAVVPFSTVSNFPTPTLSTAGREGPRGGCTLEGTDEVVLVPQIYFDYFVSVCVYACGCVCVRVYMCACVCVRAWAWVHMGADARGRECVCECVCVGACVYVRVSLS</sequence>
<accession>A0A4C1U1F7</accession>
<comment type="caution">
    <text evidence="1">The sequence shown here is derived from an EMBL/GenBank/DDBJ whole genome shotgun (WGS) entry which is preliminary data.</text>
</comment>
<reference evidence="1 2" key="1">
    <citation type="journal article" date="2019" name="Commun. Biol.">
        <title>The bagworm genome reveals a unique fibroin gene that provides high tensile strength.</title>
        <authorList>
            <person name="Kono N."/>
            <person name="Nakamura H."/>
            <person name="Ohtoshi R."/>
            <person name="Tomita M."/>
            <person name="Numata K."/>
            <person name="Arakawa K."/>
        </authorList>
    </citation>
    <scope>NUCLEOTIDE SEQUENCE [LARGE SCALE GENOMIC DNA]</scope>
</reference>
<gene>
    <name evidence="1" type="ORF">EVAR_13840_1</name>
</gene>